<dbReference type="Proteomes" id="UP001244207">
    <property type="component" value="Unassembled WGS sequence"/>
</dbReference>
<name>A0AAD8UF38_GLOAC</name>
<dbReference type="CDD" id="cd03676">
    <property type="entry name" value="NUDIX_Tnr3_like"/>
    <property type="match status" value="1"/>
</dbReference>
<dbReference type="InterPro" id="IPR015797">
    <property type="entry name" value="NUDIX_hydrolase-like_dom_sf"/>
</dbReference>
<dbReference type="GeneID" id="85399469"/>
<keyword evidence="2" id="KW-1185">Reference proteome</keyword>
<gene>
    <name evidence="1" type="ORF">BDZ83DRAFT_782882</name>
</gene>
<proteinExistence type="predicted"/>
<reference evidence="1" key="1">
    <citation type="submission" date="2021-12" db="EMBL/GenBank/DDBJ databases">
        <title>Comparative genomics, transcriptomics and evolutionary studies reveal genomic signatures of adaptation to plant cell wall in hemibiotrophic fungi.</title>
        <authorList>
            <consortium name="DOE Joint Genome Institute"/>
            <person name="Baroncelli R."/>
            <person name="Diaz J.F."/>
            <person name="Benocci T."/>
            <person name="Peng M."/>
            <person name="Battaglia E."/>
            <person name="Haridas S."/>
            <person name="Andreopoulos W."/>
            <person name="Labutti K."/>
            <person name="Pangilinan J."/>
            <person name="Floch G.L."/>
            <person name="Makela M.R."/>
            <person name="Henrissat B."/>
            <person name="Grigoriev I.V."/>
            <person name="Crouch J.A."/>
            <person name="De Vries R.P."/>
            <person name="Sukno S.A."/>
            <person name="Thon M.R."/>
        </authorList>
    </citation>
    <scope>NUCLEOTIDE SEQUENCE</scope>
    <source>
        <strain evidence="1">CBS 112980</strain>
    </source>
</reference>
<accession>A0AAD8UF38</accession>
<dbReference type="AlphaFoldDB" id="A0AAD8UF38"/>
<evidence type="ECO:0000313" key="1">
    <source>
        <dbReference type="EMBL" id="KAK1722766.1"/>
    </source>
</evidence>
<organism evidence="1 2">
    <name type="scientific">Glomerella acutata</name>
    <name type="common">Colletotrichum acutatum</name>
    <dbReference type="NCBI Taxonomy" id="27357"/>
    <lineage>
        <taxon>Eukaryota</taxon>
        <taxon>Fungi</taxon>
        <taxon>Dikarya</taxon>
        <taxon>Ascomycota</taxon>
        <taxon>Pezizomycotina</taxon>
        <taxon>Sordariomycetes</taxon>
        <taxon>Hypocreomycetidae</taxon>
        <taxon>Glomerellales</taxon>
        <taxon>Glomerellaceae</taxon>
        <taxon>Colletotrichum</taxon>
        <taxon>Colletotrichum acutatum species complex</taxon>
    </lineage>
</organism>
<dbReference type="RefSeq" id="XP_060362821.1">
    <property type="nucleotide sequence ID" value="XM_060515571.1"/>
</dbReference>
<evidence type="ECO:0000313" key="2">
    <source>
        <dbReference type="Proteomes" id="UP001244207"/>
    </source>
</evidence>
<comment type="caution">
    <text evidence="1">The sequence shown here is derived from an EMBL/GenBank/DDBJ whole genome shotgun (WGS) entry which is preliminary data.</text>
</comment>
<sequence length="368" mass="41858">MPAPETPVHSSLLRLVETYNNFEKTPDYWEFGYFKGDAWQKLGLIRSQDANLLQELKMPLKKYLSFLVSTKVREPNRVQLDSAHLENSETFVNATKEIRQILSPKKDACEGKFGQSLWADKEEMWPLYGTDIKTGFLCGLSPVFGIVTTGVHLNIYKRDGASFRIWVARRSGKKSFAGMYDQCAAGGYQYKLMEPDIQQYGDSHDTSTKACIEREVKEELREGLREDWINKIKGPHAIQYAYIRDARSGSLANTPELGVKIAYDLELNEDPILDKFNTEEVKCIETKSVEQIVQLLLMDQFKPNCALVMVDFLIRLGCLRESVSSDAILSMKRMLNQHPAVEYLPHWKLGQETNMSRGGGGCHAERGL</sequence>
<dbReference type="EMBL" id="JAHMHS010000074">
    <property type="protein sequence ID" value="KAK1722766.1"/>
    <property type="molecule type" value="Genomic_DNA"/>
</dbReference>
<protein>
    <recommendedName>
        <fullName evidence="3">Thiamine pyrophosphokinase</fullName>
    </recommendedName>
</protein>
<dbReference type="Gene3D" id="3.90.79.10">
    <property type="entry name" value="Nucleoside Triphosphate Pyrophosphohydrolase"/>
    <property type="match status" value="1"/>
</dbReference>
<evidence type="ECO:0008006" key="3">
    <source>
        <dbReference type="Google" id="ProtNLM"/>
    </source>
</evidence>
<dbReference type="SUPFAM" id="SSF55811">
    <property type="entry name" value="Nudix"/>
    <property type="match status" value="1"/>
</dbReference>